<evidence type="ECO:0000256" key="5">
    <source>
        <dbReference type="ARBA" id="ARBA00022727"/>
    </source>
</evidence>
<proteinExistence type="inferred from homology"/>
<evidence type="ECO:0000256" key="6">
    <source>
        <dbReference type="ARBA" id="ARBA00022741"/>
    </source>
</evidence>
<evidence type="ECO:0000256" key="12">
    <source>
        <dbReference type="HAMAP-Rule" id="MF_00165"/>
    </source>
</evidence>
<comment type="function">
    <text evidence="11 12">Phosphorylation of dTMP to form dTDP in both de novo and salvage pathways of dTTP synthesis.</text>
</comment>
<feature type="binding site" evidence="12">
    <location>
        <begin position="20"/>
        <end position="27"/>
    </location>
    <ligand>
        <name>ATP</name>
        <dbReference type="ChEBI" id="CHEBI:30616"/>
    </ligand>
</feature>
<dbReference type="Proteomes" id="UP001143364">
    <property type="component" value="Unassembled WGS sequence"/>
</dbReference>
<keyword evidence="6 12" id="KW-0547">Nucleotide-binding</keyword>
<evidence type="ECO:0000256" key="11">
    <source>
        <dbReference type="ARBA" id="ARBA00057735"/>
    </source>
</evidence>
<evidence type="ECO:0000256" key="8">
    <source>
        <dbReference type="ARBA" id="ARBA00022840"/>
    </source>
</evidence>
<dbReference type="Pfam" id="PF02223">
    <property type="entry name" value="Thymidylate_kin"/>
    <property type="match status" value="1"/>
</dbReference>
<feature type="domain" description="Thymidylate kinase-like" evidence="13">
    <location>
        <begin position="18"/>
        <end position="211"/>
    </location>
</feature>
<evidence type="ECO:0000256" key="9">
    <source>
        <dbReference type="ARBA" id="ARBA00029962"/>
    </source>
</evidence>
<dbReference type="InterPro" id="IPR018094">
    <property type="entry name" value="Thymidylate_kinase"/>
</dbReference>
<dbReference type="GO" id="GO:0006235">
    <property type="term" value="P:dTTP biosynthetic process"/>
    <property type="evidence" value="ECO:0007669"/>
    <property type="project" value="UniProtKB-UniRule"/>
</dbReference>
<dbReference type="FunFam" id="3.40.50.300:FF:000225">
    <property type="entry name" value="Thymidylate kinase"/>
    <property type="match status" value="1"/>
</dbReference>
<dbReference type="PANTHER" id="PTHR10344:SF4">
    <property type="entry name" value="UMP-CMP KINASE 2, MITOCHONDRIAL"/>
    <property type="match status" value="1"/>
</dbReference>
<dbReference type="InterPro" id="IPR018095">
    <property type="entry name" value="Thymidylate_kin_CS"/>
</dbReference>
<keyword evidence="8 12" id="KW-0067">ATP-binding</keyword>
<dbReference type="GO" id="GO:0004798">
    <property type="term" value="F:dTMP kinase activity"/>
    <property type="evidence" value="ECO:0007669"/>
    <property type="project" value="UniProtKB-UniRule"/>
</dbReference>
<sequence length="226" mass="24764">MEPQTVFQAAPRGRFITFEGGEGVGKSTQMLRLAERLRAAGVEVATTREPGGSPRAEELREALLSGRLKRFGPLAETVVIASARADHVDRLIRPALKRGAWALCDRFIDSTRCYQGAVGGVAAETLSALEQVAARDAFPDLTFVLDAPAMVGLERARRRAGQGAAPDRFEAEDARFHERLREAFVAIARAEPGRCRLIDATQAPDTVAAHIWDTVVRRWPELEPRP</sequence>
<dbReference type="InterPro" id="IPR039430">
    <property type="entry name" value="Thymidylate_kin-like_dom"/>
</dbReference>
<dbReference type="InterPro" id="IPR027417">
    <property type="entry name" value="P-loop_NTPase"/>
</dbReference>
<reference evidence="14" key="1">
    <citation type="journal article" date="2014" name="Int. J. Syst. Evol. Microbiol.">
        <title>Complete genome sequence of Corynebacterium casei LMG S-19264T (=DSM 44701T), isolated from a smear-ripened cheese.</title>
        <authorList>
            <consortium name="US DOE Joint Genome Institute (JGI-PGF)"/>
            <person name="Walter F."/>
            <person name="Albersmeier A."/>
            <person name="Kalinowski J."/>
            <person name="Ruckert C."/>
        </authorList>
    </citation>
    <scope>NUCLEOTIDE SEQUENCE</scope>
    <source>
        <strain evidence="14">VKM B-2555</strain>
    </source>
</reference>
<dbReference type="EMBL" id="BSFK01000005">
    <property type="protein sequence ID" value="GLK75590.1"/>
    <property type="molecule type" value="Genomic_DNA"/>
</dbReference>
<dbReference type="HAMAP" id="MF_00165">
    <property type="entry name" value="Thymidylate_kinase"/>
    <property type="match status" value="1"/>
</dbReference>
<dbReference type="EC" id="2.7.4.9" evidence="2 12"/>
<dbReference type="GO" id="GO:0006227">
    <property type="term" value="P:dUDP biosynthetic process"/>
    <property type="evidence" value="ECO:0007669"/>
    <property type="project" value="TreeGrafter"/>
</dbReference>
<dbReference type="AlphaFoldDB" id="A0A9W6JGV0"/>
<evidence type="ECO:0000256" key="2">
    <source>
        <dbReference type="ARBA" id="ARBA00012980"/>
    </source>
</evidence>
<evidence type="ECO:0000313" key="14">
    <source>
        <dbReference type="EMBL" id="GLK75590.1"/>
    </source>
</evidence>
<dbReference type="GO" id="GO:0006233">
    <property type="term" value="P:dTDP biosynthetic process"/>
    <property type="evidence" value="ECO:0007669"/>
    <property type="project" value="InterPro"/>
</dbReference>
<gene>
    <name evidence="12 14" type="primary">tmk</name>
    <name evidence="14" type="ORF">GCM10008171_08440</name>
</gene>
<comment type="catalytic activity">
    <reaction evidence="10 12">
        <text>dTMP + ATP = dTDP + ADP</text>
        <dbReference type="Rhea" id="RHEA:13517"/>
        <dbReference type="ChEBI" id="CHEBI:30616"/>
        <dbReference type="ChEBI" id="CHEBI:58369"/>
        <dbReference type="ChEBI" id="CHEBI:63528"/>
        <dbReference type="ChEBI" id="CHEBI:456216"/>
        <dbReference type="EC" id="2.7.4.9"/>
    </reaction>
</comment>
<keyword evidence="4 12" id="KW-0808">Transferase</keyword>
<evidence type="ECO:0000256" key="10">
    <source>
        <dbReference type="ARBA" id="ARBA00048743"/>
    </source>
</evidence>
<evidence type="ECO:0000256" key="4">
    <source>
        <dbReference type="ARBA" id="ARBA00022679"/>
    </source>
</evidence>
<dbReference type="SUPFAM" id="SSF52540">
    <property type="entry name" value="P-loop containing nucleoside triphosphate hydrolases"/>
    <property type="match status" value="1"/>
</dbReference>
<evidence type="ECO:0000256" key="7">
    <source>
        <dbReference type="ARBA" id="ARBA00022777"/>
    </source>
</evidence>
<evidence type="ECO:0000259" key="13">
    <source>
        <dbReference type="Pfam" id="PF02223"/>
    </source>
</evidence>
<dbReference type="GO" id="GO:0005829">
    <property type="term" value="C:cytosol"/>
    <property type="evidence" value="ECO:0007669"/>
    <property type="project" value="TreeGrafter"/>
</dbReference>
<comment type="similarity">
    <text evidence="1 12">Belongs to the thymidylate kinase family.</text>
</comment>
<dbReference type="NCBIfam" id="TIGR00041">
    <property type="entry name" value="DTMP_kinase"/>
    <property type="match status" value="1"/>
</dbReference>
<name>A0A9W6JGV0_9HYPH</name>
<dbReference type="PROSITE" id="PS01331">
    <property type="entry name" value="THYMIDYLATE_KINASE"/>
    <property type="match status" value="1"/>
</dbReference>
<keyword evidence="7 12" id="KW-0418">Kinase</keyword>
<evidence type="ECO:0000256" key="1">
    <source>
        <dbReference type="ARBA" id="ARBA00009776"/>
    </source>
</evidence>
<keyword evidence="15" id="KW-1185">Reference proteome</keyword>
<dbReference type="PANTHER" id="PTHR10344">
    <property type="entry name" value="THYMIDYLATE KINASE"/>
    <property type="match status" value="1"/>
</dbReference>
<accession>A0A9W6JGV0</accession>
<evidence type="ECO:0000313" key="15">
    <source>
        <dbReference type="Proteomes" id="UP001143364"/>
    </source>
</evidence>
<dbReference type="Gene3D" id="3.40.50.300">
    <property type="entry name" value="P-loop containing nucleotide triphosphate hydrolases"/>
    <property type="match status" value="1"/>
</dbReference>
<evidence type="ECO:0000256" key="3">
    <source>
        <dbReference type="ARBA" id="ARBA00017144"/>
    </source>
</evidence>
<dbReference type="RefSeq" id="WP_428982108.1">
    <property type="nucleotide sequence ID" value="NZ_JAVDQC010000002.1"/>
</dbReference>
<organism evidence="14 15">
    <name type="scientific">Methylopila jiangsuensis</name>
    <dbReference type="NCBI Taxonomy" id="586230"/>
    <lineage>
        <taxon>Bacteria</taxon>
        <taxon>Pseudomonadati</taxon>
        <taxon>Pseudomonadota</taxon>
        <taxon>Alphaproteobacteria</taxon>
        <taxon>Hyphomicrobiales</taxon>
        <taxon>Methylopilaceae</taxon>
        <taxon>Methylopila</taxon>
    </lineage>
</organism>
<reference evidence="14" key="2">
    <citation type="submission" date="2023-01" db="EMBL/GenBank/DDBJ databases">
        <authorList>
            <person name="Sun Q."/>
            <person name="Evtushenko L."/>
        </authorList>
    </citation>
    <scope>NUCLEOTIDE SEQUENCE</scope>
    <source>
        <strain evidence="14">VKM B-2555</strain>
    </source>
</reference>
<keyword evidence="5 12" id="KW-0545">Nucleotide biosynthesis</keyword>
<comment type="caution">
    <text evidence="14">The sequence shown here is derived from an EMBL/GenBank/DDBJ whole genome shotgun (WGS) entry which is preliminary data.</text>
</comment>
<protein>
    <recommendedName>
        <fullName evidence="3 12">Thymidylate kinase</fullName>
        <ecNumber evidence="2 12">2.7.4.9</ecNumber>
    </recommendedName>
    <alternativeName>
        <fullName evidence="9 12">dTMP kinase</fullName>
    </alternativeName>
</protein>
<dbReference type="GO" id="GO:0005524">
    <property type="term" value="F:ATP binding"/>
    <property type="evidence" value="ECO:0007669"/>
    <property type="project" value="UniProtKB-UniRule"/>
</dbReference>
<dbReference type="CDD" id="cd01672">
    <property type="entry name" value="TMPK"/>
    <property type="match status" value="1"/>
</dbReference>